<evidence type="ECO:0000256" key="3">
    <source>
        <dbReference type="ARBA" id="ARBA00023315"/>
    </source>
</evidence>
<dbReference type="InterPro" id="IPR051016">
    <property type="entry name" value="Diverse_Substrate_AcTransf"/>
</dbReference>
<dbReference type="OrthoDB" id="7305308at2759"/>
<keyword evidence="2" id="KW-0808">Transferase</keyword>
<protein>
    <recommendedName>
        <fullName evidence="4">N-acetyltransferase domain-containing protein</fullName>
    </recommendedName>
</protein>
<dbReference type="OMA" id="QSEWVRY"/>
<dbReference type="FunFam" id="3.40.630.30:FF:000064">
    <property type="entry name" value="GNAT family acetyltransferase"/>
    <property type="match status" value="1"/>
</dbReference>
<dbReference type="InterPro" id="IPR000182">
    <property type="entry name" value="GNAT_dom"/>
</dbReference>
<comment type="similarity">
    <text evidence="1">Belongs to the acetyltransferase family.</text>
</comment>
<dbReference type="PANTHER" id="PTHR10545:SF29">
    <property type="entry name" value="GH14572P-RELATED"/>
    <property type="match status" value="1"/>
</dbReference>
<keyword evidence="6" id="KW-1185">Reference proteome</keyword>
<reference evidence="5" key="1">
    <citation type="submission" date="2022-01" db="UniProtKB">
        <authorList>
            <consortium name="EnsemblMetazoa"/>
        </authorList>
    </citation>
    <scope>IDENTIFICATION</scope>
</reference>
<dbReference type="Proteomes" id="UP000494040">
    <property type="component" value="Unassembled WGS sequence"/>
</dbReference>
<dbReference type="GO" id="GO:0008080">
    <property type="term" value="F:N-acetyltransferase activity"/>
    <property type="evidence" value="ECO:0007669"/>
    <property type="project" value="UniProtKB-ARBA"/>
</dbReference>
<dbReference type="RefSeq" id="XP_014241828.1">
    <property type="nucleotide sequence ID" value="XM_014386342.2"/>
</dbReference>
<proteinExistence type="inferred from homology"/>
<dbReference type="AlphaFoldDB" id="A0A8I6RGV9"/>
<accession>A0A8I6RGV9</accession>
<dbReference type="Pfam" id="PF00583">
    <property type="entry name" value="Acetyltransf_1"/>
    <property type="match status" value="1"/>
</dbReference>
<dbReference type="EnsemblMetazoa" id="XM_014386342.2">
    <property type="protein sequence ID" value="XP_014241828.1"/>
    <property type="gene ID" value="LOC106662318"/>
</dbReference>
<dbReference type="SUPFAM" id="SSF55729">
    <property type="entry name" value="Acyl-CoA N-acyltransferases (Nat)"/>
    <property type="match status" value="1"/>
</dbReference>
<name>A0A8I6RGV9_CIMLE</name>
<dbReference type="CDD" id="cd04301">
    <property type="entry name" value="NAT_SF"/>
    <property type="match status" value="1"/>
</dbReference>
<evidence type="ECO:0000256" key="1">
    <source>
        <dbReference type="ARBA" id="ARBA00008694"/>
    </source>
</evidence>
<sequence>MDAVIRFARREDCFQIRKLIQELANFENMPEGPVIDAKKLEHDGFDKDKKPYKCLIAEEKALPGIIIGYAIFNIGYSVRKGKYVYLEDIMVTEKYRGAGIGAKLLSKVCQEAVIQNCAAVYFVVLDWNPAVEFYAHFQARDITKRDNCHYYVIQKDKMIENANKYCQETYL</sequence>
<feature type="domain" description="N-acetyltransferase" evidence="4">
    <location>
        <begin position="3"/>
        <end position="157"/>
    </location>
</feature>
<dbReference type="PANTHER" id="PTHR10545">
    <property type="entry name" value="DIAMINE N-ACETYLTRANSFERASE"/>
    <property type="match status" value="1"/>
</dbReference>
<dbReference type="Gene3D" id="3.40.630.30">
    <property type="match status" value="1"/>
</dbReference>
<dbReference type="KEGG" id="clec:106662318"/>
<keyword evidence="3" id="KW-0012">Acyltransferase</keyword>
<evidence type="ECO:0000256" key="2">
    <source>
        <dbReference type="ARBA" id="ARBA00022679"/>
    </source>
</evidence>
<dbReference type="GeneID" id="106662318"/>
<evidence type="ECO:0000313" key="5">
    <source>
        <dbReference type="EnsemblMetazoa" id="XP_014241828.1"/>
    </source>
</evidence>
<evidence type="ECO:0000313" key="6">
    <source>
        <dbReference type="Proteomes" id="UP000494040"/>
    </source>
</evidence>
<evidence type="ECO:0000259" key="4">
    <source>
        <dbReference type="PROSITE" id="PS51186"/>
    </source>
</evidence>
<organism evidence="5 6">
    <name type="scientific">Cimex lectularius</name>
    <name type="common">Bed bug</name>
    <name type="synonym">Acanthia lectularia</name>
    <dbReference type="NCBI Taxonomy" id="79782"/>
    <lineage>
        <taxon>Eukaryota</taxon>
        <taxon>Metazoa</taxon>
        <taxon>Ecdysozoa</taxon>
        <taxon>Arthropoda</taxon>
        <taxon>Hexapoda</taxon>
        <taxon>Insecta</taxon>
        <taxon>Pterygota</taxon>
        <taxon>Neoptera</taxon>
        <taxon>Paraneoptera</taxon>
        <taxon>Hemiptera</taxon>
        <taxon>Heteroptera</taxon>
        <taxon>Panheteroptera</taxon>
        <taxon>Cimicomorpha</taxon>
        <taxon>Cimicidae</taxon>
        <taxon>Cimex</taxon>
    </lineage>
</organism>
<dbReference type="PROSITE" id="PS51186">
    <property type="entry name" value="GNAT"/>
    <property type="match status" value="1"/>
</dbReference>
<dbReference type="InterPro" id="IPR016181">
    <property type="entry name" value="Acyl_CoA_acyltransferase"/>
</dbReference>